<keyword evidence="3" id="KW-1185">Reference proteome</keyword>
<protein>
    <submittedName>
        <fullName evidence="2">Uncharacterized protein</fullName>
    </submittedName>
</protein>
<organism evidence="2 3">
    <name type="scientific">Staurois parvus</name>
    <dbReference type="NCBI Taxonomy" id="386267"/>
    <lineage>
        <taxon>Eukaryota</taxon>
        <taxon>Metazoa</taxon>
        <taxon>Chordata</taxon>
        <taxon>Craniata</taxon>
        <taxon>Vertebrata</taxon>
        <taxon>Euteleostomi</taxon>
        <taxon>Amphibia</taxon>
        <taxon>Batrachia</taxon>
        <taxon>Anura</taxon>
        <taxon>Neobatrachia</taxon>
        <taxon>Ranoidea</taxon>
        <taxon>Ranidae</taxon>
        <taxon>Staurois</taxon>
    </lineage>
</organism>
<evidence type="ECO:0000313" key="2">
    <source>
        <dbReference type="EMBL" id="CAI9620930.1"/>
    </source>
</evidence>
<dbReference type="PANTHER" id="PTHR13580">
    <property type="entry name" value="TGF-BETA INDUCED APOPTOSIS PROTEIN"/>
    <property type="match status" value="1"/>
</dbReference>
<proteinExistence type="predicted"/>
<comment type="caution">
    <text evidence="2">The sequence shown here is derived from an EMBL/GenBank/DDBJ whole genome shotgun (WGS) entry which is preliminary data.</text>
</comment>
<reference evidence="2" key="1">
    <citation type="submission" date="2023-05" db="EMBL/GenBank/DDBJ databases">
        <authorList>
            <person name="Stuckert A."/>
        </authorList>
    </citation>
    <scope>NUCLEOTIDE SEQUENCE</scope>
</reference>
<feature type="compositionally biased region" description="Low complexity" evidence="1">
    <location>
        <begin position="15"/>
        <end position="33"/>
    </location>
</feature>
<dbReference type="InterPro" id="IPR023260">
    <property type="entry name" value="Cys/Ser-rich_nuc_prot"/>
</dbReference>
<feature type="region of interest" description="Disordered" evidence="1">
    <location>
        <begin position="15"/>
        <end position="47"/>
    </location>
</feature>
<evidence type="ECO:0000313" key="3">
    <source>
        <dbReference type="Proteomes" id="UP001162483"/>
    </source>
</evidence>
<sequence length="118" mass="13134">MSGLLKRKYEALEDYSTYSSSSSSSPSSSATSSGGESDDEYSYSPRPIIRDYTPVSILKKAKLAKKNKVHFDRVVVFYFQRCQGFYECAEPGWFALWACGGNTAIAGNLLWKNFQGNS</sequence>
<accession>A0ABN9HGR2</accession>
<gene>
    <name evidence="2" type="ORF">SPARVUS_LOCUS16065828</name>
</gene>
<evidence type="ECO:0000256" key="1">
    <source>
        <dbReference type="SAM" id="MobiDB-lite"/>
    </source>
</evidence>
<dbReference type="PANTHER" id="PTHR13580:SF10">
    <property type="entry name" value="CYSTEINE_SERINE-RICH NUCLEAR PROTEIN 1"/>
    <property type="match status" value="1"/>
</dbReference>
<dbReference type="EMBL" id="CATNWA010021002">
    <property type="protein sequence ID" value="CAI9620930.1"/>
    <property type="molecule type" value="Genomic_DNA"/>
</dbReference>
<dbReference type="Proteomes" id="UP001162483">
    <property type="component" value="Unassembled WGS sequence"/>
</dbReference>
<name>A0ABN9HGR2_9NEOB</name>